<evidence type="ECO:0000256" key="12">
    <source>
        <dbReference type="PROSITE-ProRule" id="PRU01122"/>
    </source>
</evidence>
<sequence length="827" mass="92497">MLGFNDQHQEEDMNSTATQEHETVSLPVIYLPPDFDAILIFPRTKSLLNVARQMGVQATHAALRSNRHILLLYQNVELEEGEEVAPEHLHVVGAVANIIESYEPGDGTIRIAIASEHRAIVLRFTETDDFLSADVQIAHEEIGLASTSESLMKEARKLFNEYAKTRQQEQGRSSQPQGLTSDEVKRSIKEQEEPGHLADTIAGILNLAPSERQSVIDELNPIKRLQLIIQFLHQALERNELRDDIHNQVRESVQKTHREFYLQEQMKVIQKELGRDDIAEVDELREQVKNAGMSEEAEEKALKELDRLAQIPSQSAESGVIRTYVDWILALPWKEETEHQLGLSEAQRILDEDHYGLEKPKENVLEYLAVLQLVKHLKGPIICLVGPPGVGKTSLGKSIARATGRKFVRMSLGGVRDEAEIRGHRRTYIGAIPGRIIQGLRDVKSKNPLFLLDEIDKLSSDFRGDPASALLEVLDPEQNSTFRDHYMDIAFDLSDVMFITTANTRVTIPPALQDRMEIIELPGYTDFEKHNIATFIPNGLIPKQLERHGLSADNVAFTDDAIFEMIHKYTREAGVRNLERSLTNVMRKVAREIVTEETPDLKVEVTPENLSDYLGPAKWTRTKAEEHDEVGVATGLVWTQIGGDIVSVEATKMHGEGKLNMTGQLQEVMRESVQTAVGYIRSRAESFGLSDNRFEQQDIHIHIPEGAVPKDGPSAGITVATAILSALTGKSVRKDVAMTGEITLRGRVLPIGGLKEKVLAAYRNGIFEIIIPEDNEKDEADIPAEIREGLRFHKVSDMTQVLEQALTDPIMEPEVPVEVPVASQPPV</sequence>
<evidence type="ECO:0000256" key="6">
    <source>
        <dbReference type="ARBA" id="ARBA00022825"/>
    </source>
</evidence>
<dbReference type="Gene3D" id="3.30.230.10">
    <property type="match status" value="1"/>
</dbReference>
<feature type="binding site" evidence="11">
    <location>
        <begin position="386"/>
        <end position="393"/>
    </location>
    <ligand>
        <name>ATP</name>
        <dbReference type="ChEBI" id="CHEBI:30616"/>
    </ligand>
</feature>
<dbReference type="InterPro" id="IPR027065">
    <property type="entry name" value="Lon_Prtase"/>
</dbReference>
<dbReference type="GO" id="GO:0005737">
    <property type="term" value="C:cytoplasm"/>
    <property type="evidence" value="ECO:0007669"/>
    <property type="project" value="UniProtKB-SubCell"/>
</dbReference>
<accession>A0AA35SFU9</accession>
<dbReference type="GO" id="GO:0004176">
    <property type="term" value="F:ATP-dependent peptidase activity"/>
    <property type="evidence" value="ECO:0007669"/>
    <property type="project" value="UniProtKB-UniRule"/>
</dbReference>
<evidence type="ECO:0000256" key="10">
    <source>
        <dbReference type="PIRSR" id="PIRSR001174-1"/>
    </source>
</evidence>
<evidence type="ECO:0000256" key="3">
    <source>
        <dbReference type="ARBA" id="ARBA00022670"/>
    </source>
</evidence>
<evidence type="ECO:0000256" key="9">
    <source>
        <dbReference type="PIRNR" id="PIRNR001174"/>
    </source>
</evidence>
<proteinExistence type="inferred from homology"/>
<keyword evidence="19" id="KW-1185">Reference proteome</keyword>
<dbReference type="GO" id="GO:0016887">
    <property type="term" value="F:ATP hydrolysis activity"/>
    <property type="evidence" value="ECO:0007669"/>
    <property type="project" value="InterPro"/>
</dbReference>
<organism evidence="18 19">
    <name type="scientific">Geodia barretti</name>
    <name type="common">Barrett's horny sponge</name>
    <dbReference type="NCBI Taxonomy" id="519541"/>
    <lineage>
        <taxon>Eukaryota</taxon>
        <taxon>Metazoa</taxon>
        <taxon>Porifera</taxon>
        <taxon>Demospongiae</taxon>
        <taxon>Heteroscleromorpha</taxon>
        <taxon>Tetractinellida</taxon>
        <taxon>Astrophorina</taxon>
        <taxon>Geodiidae</taxon>
        <taxon>Geodia</taxon>
    </lineage>
</organism>
<dbReference type="Pfam" id="PF22667">
    <property type="entry name" value="Lon_lid"/>
    <property type="match status" value="1"/>
</dbReference>
<dbReference type="PROSITE" id="PS51787">
    <property type="entry name" value="LON_N"/>
    <property type="match status" value="1"/>
</dbReference>
<evidence type="ECO:0000256" key="13">
    <source>
        <dbReference type="RuleBase" id="RU000591"/>
    </source>
</evidence>
<dbReference type="PANTHER" id="PTHR10046">
    <property type="entry name" value="ATP DEPENDENT LON PROTEASE FAMILY MEMBER"/>
    <property type="match status" value="1"/>
</dbReference>
<name>A0AA35SFU9_GEOBA</name>
<dbReference type="InterPro" id="IPR027417">
    <property type="entry name" value="P-loop_NTPase"/>
</dbReference>
<dbReference type="InterPro" id="IPR008269">
    <property type="entry name" value="Lon_proteolytic"/>
</dbReference>
<evidence type="ECO:0000256" key="4">
    <source>
        <dbReference type="ARBA" id="ARBA00022741"/>
    </source>
</evidence>
<comment type="similarity">
    <text evidence="9 12 13">Belongs to the peptidase S16 family.</text>
</comment>
<feature type="domain" description="Lon N-terminal" evidence="17">
    <location>
        <begin position="26"/>
        <end position="236"/>
    </location>
</feature>
<dbReference type="InterPro" id="IPR014721">
    <property type="entry name" value="Ribsml_uS5_D2-typ_fold_subgr"/>
</dbReference>
<dbReference type="FunFam" id="1.20.5.5270:FF:000002">
    <property type="entry name" value="Lon protease homolog"/>
    <property type="match status" value="1"/>
</dbReference>
<feature type="compositionally biased region" description="Polar residues" evidence="15">
    <location>
        <begin position="170"/>
        <end position="180"/>
    </location>
</feature>
<dbReference type="HAMAP" id="MF_01973">
    <property type="entry name" value="lon_bact"/>
    <property type="match status" value="1"/>
</dbReference>
<dbReference type="InterPro" id="IPR046336">
    <property type="entry name" value="Lon_prtase_N_sf"/>
</dbReference>
<evidence type="ECO:0000256" key="7">
    <source>
        <dbReference type="ARBA" id="ARBA00022840"/>
    </source>
</evidence>
<comment type="caution">
    <text evidence="18">The sequence shown here is derived from an EMBL/GenBank/DDBJ whole genome shotgun (WGS) entry which is preliminary data.</text>
</comment>
<evidence type="ECO:0000256" key="8">
    <source>
        <dbReference type="ARBA" id="ARBA00023016"/>
    </source>
</evidence>
<dbReference type="PROSITE" id="PS01046">
    <property type="entry name" value="LON_SER"/>
    <property type="match status" value="1"/>
</dbReference>
<dbReference type="Pfam" id="PF00004">
    <property type="entry name" value="AAA"/>
    <property type="match status" value="1"/>
</dbReference>
<dbReference type="InterPro" id="IPR003111">
    <property type="entry name" value="Lon_prtase_N"/>
</dbReference>
<keyword evidence="2" id="KW-0963">Cytoplasm</keyword>
<evidence type="ECO:0000256" key="5">
    <source>
        <dbReference type="ARBA" id="ARBA00022801"/>
    </source>
</evidence>
<evidence type="ECO:0000259" key="16">
    <source>
        <dbReference type="PROSITE" id="PS51786"/>
    </source>
</evidence>
<dbReference type="GO" id="GO:0005524">
    <property type="term" value="F:ATP binding"/>
    <property type="evidence" value="ECO:0007669"/>
    <property type="project" value="UniProtKB-KW"/>
</dbReference>
<dbReference type="InterPro" id="IPR027543">
    <property type="entry name" value="Lon_bac"/>
</dbReference>
<feature type="region of interest" description="Disordered" evidence="15">
    <location>
        <begin position="164"/>
        <end position="195"/>
    </location>
</feature>
<dbReference type="AlphaFoldDB" id="A0AA35SFU9"/>
<feature type="active site" evidence="10 12">
    <location>
        <position position="757"/>
    </location>
</feature>
<dbReference type="FunFam" id="3.40.50.300:FF:000382">
    <property type="entry name" value="Lon protease homolog 2, peroxisomal"/>
    <property type="match status" value="1"/>
</dbReference>
<evidence type="ECO:0000313" key="19">
    <source>
        <dbReference type="Proteomes" id="UP001174909"/>
    </source>
</evidence>
<dbReference type="InterPro" id="IPR003959">
    <property type="entry name" value="ATPase_AAA_core"/>
</dbReference>
<dbReference type="Pfam" id="PF05362">
    <property type="entry name" value="Lon_C"/>
    <property type="match status" value="1"/>
</dbReference>
<feature type="compositionally biased region" description="Basic and acidic residues" evidence="15">
    <location>
        <begin position="182"/>
        <end position="195"/>
    </location>
</feature>
<keyword evidence="6 9" id="KW-0720">Serine protease</keyword>
<evidence type="ECO:0000256" key="15">
    <source>
        <dbReference type="SAM" id="MobiDB-lite"/>
    </source>
</evidence>
<gene>
    <name evidence="18" type="ORF">GBAR_LOCUS16657</name>
</gene>
<dbReference type="GO" id="GO:0043565">
    <property type="term" value="F:sequence-specific DNA binding"/>
    <property type="evidence" value="ECO:0007669"/>
    <property type="project" value="InterPro"/>
</dbReference>
<dbReference type="SUPFAM" id="SSF52540">
    <property type="entry name" value="P-loop containing nucleoside triphosphate hydrolases"/>
    <property type="match status" value="1"/>
</dbReference>
<dbReference type="PROSITE" id="PS51786">
    <property type="entry name" value="LON_PROTEOLYTIC"/>
    <property type="match status" value="1"/>
</dbReference>
<dbReference type="NCBIfam" id="TIGR00763">
    <property type="entry name" value="lon"/>
    <property type="match status" value="1"/>
</dbReference>
<dbReference type="InterPro" id="IPR015947">
    <property type="entry name" value="PUA-like_sf"/>
</dbReference>
<evidence type="ECO:0000313" key="18">
    <source>
        <dbReference type="EMBL" id="CAI8029310.1"/>
    </source>
</evidence>
<protein>
    <recommendedName>
        <fullName evidence="9 14">Lon protease homolog</fullName>
        <ecNumber evidence="9 14">3.4.21.-</ecNumber>
    </recommendedName>
</protein>
<evidence type="ECO:0000256" key="11">
    <source>
        <dbReference type="PIRSR" id="PIRSR001174-2"/>
    </source>
</evidence>
<evidence type="ECO:0000256" key="2">
    <source>
        <dbReference type="ARBA" id="ARBA00022490"/>
    </source>
</evidence>
<keyword evidence="8" id="KW-0346">Stress response</keyword>
<dbReference type="PRINTS" id="PR00830">
    <property type="entry name" value="ENDOLAPTASE"/>
</dbReference>
<dbReference type="Gene3D" id="2.30.130.40">
    <property type="entry name" value="LON domain-like"/>
    <property type="match status" value="1"/>
</dbReference>
<evidence type="ECO:0000256" key="1">
    <source>
        <dbReference type="ARBA" id="ARBA00004496"/>
    </source>
</evidence>
<evidence type="ECO:0000259" key="17">
    <source>
        <dbReference type="PROSITE" id="PS51787"/>
    </source>
</evidence>
<dbReference type="GO" id="GO:0030163">
    <property type="term" value="P:protein catabolic process"/>
    <property type="evidence" value="ECO:0007669"/>
    <property type="project" value="InterPro"/>
</dbReference>
<dbReference type="EMBL" id="CASHTH010002395">
    <property type="protein sequence ID" value="CAI8029310.1"/>
    <property type="molecule type" value="Genomic_DNA"/>
</dbReference>
<feature type="region of interest" description="Disordered" evidence="15">
    <location>
        <begin position="1"/>
        <end position="20"/>
    </location>
</feature>
<dbReference type="SMART" id="SM00382">
    <property type="entry name" value="AAA"/>
    <property type="match status" value="1"/>
</dbReference>
<dbReference type="SUPFAM" id="SSF88697">
    <property type="entry name" value="PUA domain-like"/>
    <property type="match status" value="1"/>
</dbReference>
<dbReference type="Gene3D" id="1.20.5.5270">
    <property type="match status" value="1"/>
</dbReference>
<dbReference type="InterPro" id="IPR008268">
    <property type="entry name" value="Peptidase_S16_AS"/>
</dbReference>
<keyword evidence="5 9" id="KW-0378">Hydrolase</keyword>
<dbReference type="PIRSF" id="PIRSF001174">
    <property type="entry name" value="Lon_proteas"/>
    <property type="match status" value="1"/>
</dbReference>
<keyword evidence="7 9" id="KW-0067">ATP-binding</keyword>
<dbReference type="GO" id="GO:0004252">
    <property type="term" value="F:serine-type endopeptidase activity"/>
    <property type="evidence" value="ECO:0007669"/>
    <property type="project" value="UniProtKB-UniRule"/>
</dbReference>
<dbReference type="Gene3D" id="1.10.8.60">
    <property type="match status" value="1"/>
</dbReference>
<dbReference type="Gene3D" id="1.20.58.1480">
    <property type="match status" value="1"/>
</dbReference>
<keyword evidence="3 9" id="KW-0645">Protease</keyword>
<dbReference type="GO" id="GO:0006508">
    <property type="term" value="P:proteolysis"/>
    <property type="evidence" value="ECO:0007669"/>
    <property type="project" value="UniProtKB-KW"/>
</dbReference>
<feature type="domain" description="Lon proteolytic" evidence="16">
    <location>
        <begin position="627"/>
        <end position="808"/>
    </location>
</feature>
<dbReference type="InterPro" id="IPR054594">
    <property type="entry name" value="Lon_lid"/>
</dbReference>
<dbReference type="SMART" id="SM00464">
    <property type="entry name" value="LON"/>
    <property type="match status" value="1"/>
</dbReference>
<evidence type="ECO:0000256" key="14">
    <source>
        <dbReference type="RuleBase" id="RU000592"/>
    </source>
</evidence>
<reference evidence="18" key="1">
    <citation type="submission" date="2023-03" db="EMBL/GenBank/DDBJ databases">
        <authorList>
            <person name="Steffen K."/>
            <person name="Cardenas P."/>
        </authorList>
    </citation>
    <scope>NUCLEOTIDE SEQUENCE</scope>
</reference>
<dbReference type="CDD" id="cd19500">
    <property type="entry name" value="RecA-like_Lon"/>
    <property type="match status" value="1"/>
</dbReference>
<dbReference type="InterPro" id="IPR004815">
    <property type="entry name" value="Lon_bac/euk-typ"/>
</dbReference>
<comment type="subcellular location">
    <subcellularLocation>
        <location evidence="1">Cytoplasm</location>
    </subcellularLocation>
</comment>
<dbReference type="InterPro" id="IPR003593">
    <property type="entry name" value="AAA+_ATPase"/>
</dbReference>
<keyword evidence="4 9" id="KW-0547">Nucleotide-binding</keyword>
<dbReference type="Gene3D" id="3.40.50.300">
    <property type="entry name" value="P-loop containing nucleotide triphosphate hydrolases"/>
    <property type="match status" value="1"/>
</dbReference>
<feature type="active site" evidence="10 12">
    <location>
        <position position="714"/>
    </location>
</feature>
<dbReference type="Proteomes" id="UP001174909">
    <property type="component" value="Unassembled WGS sequence"/>
</dbReference>
<dbReference type="SUPFAM" id="SSF54211">
    <property type="entry name" value="Ribosomal protein S5 domain 2-like"/>
    <property type="match status" value="1"/>
</dbReference>
<dbReference type="EC" id="3.4.21.-" evidence="9 14"/>
<dbReference type="Pfam" id="PF02190">
    <property type="entry name" value="LON_substr_bdg"/>
    <property type="match status" value="1"/>
</dbReference>
<dbReference type="InterPro" id="IPR020568">
    <property type="entry name" value="Ribosomal_Su5_D2-typ_SF"/>
</dbReference>